<accession>A0A5B0QER3</accession>
<dbReference type="EMBL" id="VSWC01000016">
    <property type="protein sequence ID" value="KAA1111661.1"/>
    <property type="molecule type" value="Genomic_DNA"/>
</dbReference>
<feature type="compositionally biased region" description="Basic and acidic residues" evidence="1">
    <location>
        <begin position="1"/>
        <end position="12"/>
    </location>
</feature>
<evidence type="ECO:0000313" key="3">
    <source>
        <dbReference type="Proteomes" id="UP000324748"/>
    </source>
</evidence>
<evidence type="ECO:0000256" key="1">
    <source>
        <dbReference type="SAM" id="MobiDB-lite"/>
    </source>
</evidence>
<name>A0A5B0QER3_PUCGR</name>
<reference evidence="2 3" key="1">
    <citation type="submission" date="2019-05" db="EMBL/GenBank/DDBJ databases">
        <title>Emergence of the Ug99 lineage of the wheat stem rust pathogen through somatic hybridization.</title>
        <authorList>
            <person name="Li F."/>
            <person name="Upadhyaya N.M."/>
            <person name="Sperschneider J."/>
            <person name="Matny O."/>
            <person name="Nguyen-Phuc H."/>
            <person name="Mago R."/>
            <person name="Raley C."/>
            <person name="Miller M.E."/>
            <person name="Silverstein K.A.T."/>
            <person name="Henningsen E."/>
            <person name="Hirsch C.D."/>
            <person name="Visser B."/>
            <person name="Pretorius Z.A."/>
            <person name="Steffenson B.J."/>
            <person name="Schwessinger B."/>
            <person name="Dodds P.N."/>
            <person name="Figueroa M."/>
        </authorList>
    </citation>
    <scope>NUCLEOTIDE SEQUENCE [LARGE SCALE GENOMIC DNA]</scope>
    <source>
        <strain evidence="2">21-0</strain>
    </source>
</reference>
<dbReference type="Proteomes" id="UP000324748">
    <property type="component" value="Unassembled WGS sequence"/>
</dbReference>
<protein>
    <recommendedName>
        <fullName evidence="4">BED-type domain-containing protein</fullName>
    </recommendedName>
</protein>
<sequence>MKRTAPDHKVIDIDEIDSEQQDSQSGANKCSFVWTHFKDKPGTMEVVCQVVTKSGAICGRSIKKDKSSSTKPFHTHLSSIHRISDPCLTKKTKVNHIDIKKWSQSGAFQPQVELNSETLRSALCYLIANADLPFAFVERKSFHNLVRLLNKDATTLINNINQKSIATHLRM</sequence>
<dbReference type="AlphaFoldDB" id="A0A5B0QER3"/>
<feature type="region of interest" description="Disordered" evidence="1">
    <location>
        <begin position="1"/>
        <end position="23"/>
    </location>
</feature>
<organism evidence="2 3">
    <name type="scientific">Puccinia graminis f. sp. tritici</name>
    <dbReference type="NCBI Taxonomy" id="56615"/>
    <lineage>
        <taxon>Eukaryota</taxon>
        <taxon>Fungi</taxon>
        <taxon>Dikarya</taxon>
        <taxon>Basidiomycota</taxon>
        <taxon>Pucciniomycotina</taxon>
        <taxon>Pucciniomycetes</taxon>
        <taxon>Pucciniales</taxon>
        <taxon>Pucciniaceae</taxon>
        <taxon>Puccinia</taxon>
    </lineage>
</organism>
<gene>
    <name evidence="2" type="ORF">PGT21_007734</name>
</gene>
<keyword evidence="3" id="KW-1185">Reference proteome</keyword>
<comment type="caution">
    <text evidence="2">The sequence shown here is derived from an EMBL/GenBank/DDBJ whole genome shotgun (WGS) entry which is preliminary data.</text>
</comment>
<dbReference type="OrthoDB" id="2505777at2759"/>
<evidence type="ECO:0000313" key="2">
    <source>
        <dbReference type="EMBL" id="KAA1111661.1"/>
    </source>
</evidence>
<proteinExistence type="predicted"/>
<evidence type="ECO:0008006" key="4">
    <source>
        <dbReference type="Google" id="ProtNLM"/>
    </source>
</evidence>